<dbReference type="RefSeq" id="WP_201275844.1">
    <property type="nucleotide sequence ID" value="NZ_JACVDA010000018.1"/>
</dbReference>
<protein>
    <submittedName>
        <fullName evidence="1">Uncharacterized protein</fullName>
    </submittedName>
</protein>
<dbReference type="EMBL" id="JACVDA010000018">
    <property type="protein sequence ID" value="MBK1468972.1"/>
    <property type="molecule type" value="Genomic_DNA"/>
</dbReference>
<dbReference type="Proteomes" id="UP000823123">
    <property type="component" value="Unassembled WGS sequence"/>
</dbReference>
<gene>
    <name evidence="1" type="ORF">IBJ83_06540</name>
</gene>
<proteinExistence type="predicted"/>
<keyword evidence="2" id="KW-1185">Reference proteome</keyword>
<name>A0ABS1CA33_9FIRM</name>
<sequence>MIGKPKNTNAFDFFEVDDFNIYITRKLPEDSFVEISSATFYDLEYLIAIVK</sequence>
<comment type="caution">
    <text evidence="1">The sequence shown here is derived from an EMBL/GenBank/DDBJ whole genome shotgun (WGS) entry which is preliminary data.</text>
</comment>
<accession>A0ABS1CA33</accession>
<reference evidence="1 2" key="1">
    <citation type="submission" date="2020-09" db="EMBL/GenBank/DDBJ databases">
        <title>Parvimonas S3374 sp. nov.</title>
        <authorList>
            <person name="Buhl M."/>
        </authorList>
    </citation>
    <scope>NUCLEOTIDE SEQUENCE [LARGE SCALE GENOMIC DNA]</scope>
    <source>
        <strain evidence="1 2">S3374</strain>
    </source>
</reference>
<evidence type="ECO:0000313" key="2">
    <source>
        <dbReference type="Proteomes" id="UP000823123"/>
    </source>
</evidence>
<organism evidence="1 2">
    <name type="scientific">Parvimonas parva</name>
    <dbReference type="NCBI Taxonomy" id="2769485"/>
    <lineage>
        <taxon>Bacteria</taxon>
        <taxon>Bacillati</taxon>
        <taxon>Bacillota</taxon>
        <taxon>Tissierellia</taxon>
        <taxon>Tissierellales</taxon>
        <taxon>Peptoniphilaceae</taxon>
        <taxon>Parvimonas</taxon>
    </lineage>
</organism>
<evidence type="ECO:0000313" key="1">
    <source>
        <dbReference type="EMBL" id="MBK1468972.1"/>
    </source>
</evidence>